<dbReference type="PANTHER" id="PTHR12640">
    <property type="entry name" value="RIBOPHORIN II"/>
    <property type="match status" value="1"/>
</dbReference>
<keyword evidence="4" id="KW-0256">Endoplasmic reticulum</keyword>
<dbReference type="InterPro" id="IPR056790">
    <property type="entry name" value="Ribophorin_II_C"/>
</dbReference>
<dbReference type="GO" id="GO:0008250">
    <property type="term" value="C:oligosaccharyltransferase complex"/>
    <property type="evidence" value="ECO:0007669"/>
    <property type="project" value="InterPro"/>
</dbReference>
<keyword evidence="11" id="KW-1185">Reference proteome</keyword>
<protein>
    <recommendedName>
        <fullName evidence="9">Ribophorin II C-terminal domain-containing protein</fullName>
    </recommendedName>
</protein>
<feature type="transmembrane region" description="Helical" evidence="7">
    <location>
        <begin position="205"/>
        <end position="224"/>
    </location>
</feature>
<dbReference type="AlphaFoldDB" id="A0A7J6LMV3"/>
<evidence type="ECO:0000256" key="8">
    <source>
        <dbReference type="SAM" id="SignalP"/>
    </source>
</evidence>
<evidence type="ECO:0000259" key="9">
    <source>
        <dbReference type="Pfam" id="PF25147"/>
    </source>
</evidence>
<feature type="transmembrane region" description="Helical" evidence="7">
    <location>
        <begin position="269"/>
        <end position="289"/>
    </location>
</feature>
<evidence type="ECO:0000256" key="7">
    <source>
        <dbReference type="SAM" id="Phobius"/>
    </source>
</evidence>
<organism evidence="10 11">
    <name type="scientific">Perkinsus chesapeaki</name>
    <name type="common">Clam parasite</name>
    <name type="synonym">Perkinsus andrewsi</name>
    <dbReference type="NCBI Taxonomy" id="330153"/>
    <lineage>
        <taxon>Eukaryota</taxon>
        <taxon>Sar</taxon>
        <taxon>Alveolata</taxon>
        <taxon>Perkinsozoa</taxon>
        <taxon>Perkinsea</taxon>
        <taxon>Perkinsida</taxon>
        <taxon>Perkinsidae</taxon>
        <taxon>Perkinsus</taxon>
    </lineage>
</organism>
<keyword evidence="6 7" id="KW-0472">Membrane</keyword>
<feature type="transmembrane region" description="Helical" evidence="7">
    <location>
        <begin position="244"/>
        <end position="263"/>
    </location>
</feature>
<feature type="domain" description="Ribophorin II C-terminal" evidence="9">
    <location>
        <begin position="196"/>
        <end position="294"/>
    </location>
</feature>
<comment type="subcellular location">
    <subcellularLocation>
        <location evidence="1">Endoplasmic reticulum membrane</location>
        <topology evidence="1">Multi-pass membrane protein</topology>
    </subcellularLocation>
</comment>
<gene>
    <name evidence="10" type="ORF">FOL47_007083</name>
</gene>
<feature type="chain" id="PRO_5044200939" description="Ribophorin II C-terminal domain-containing protein" evidence="8">
    <location>
        <begin position="20"/>
        <end position="300"/>
    </location>
</feature>
<comment type="caution">
    <text evidence="10">The sequence shown here is derived from an EMBL/GenBank/DDBJ whole genome shotgun (WGS) entry which is preliminary data.</text>
</comment>
<reference evidence="10 11" key="1">
    <citation type="submission" date="2020-04" db="EMBL/GenBank/DDBJ databases">
        <title>Perkinsus chesapeaki whole genome sequence.</title>
        <authorList>
            <person name="Bogema D.R."/>
        </authorList>
    </citation>
    <scope>NUCLEOTIDE SEQUENCE [LARGE SCALE GENOMIC DNA]</scope>
    <source>
        <strain evidence="10">ATCC PRA-425</strain>
    </source>
</reference>
<keyword evidence="3 8" id="KW-0732">Signal</keyword>
<evidence type="ECO:0000256" key="4">
    <source>
        <dbReference type="ARBA" id="ARBA00022824"/>
    </source>
</evidence>
<feature type="signal peptide" evidence="8">
    <location>
        <begin position="1"/>
        <end position="19"/>
    </location>
</feature>
<evidence type="ECO:0000256" key="5">
    <source>
        <dbReference type="ARBA" id="ARBA00022989"/>
    </source>
</evidence>
<keyword evidence="2 7" id="KW-0812">Transmembrane</keyword>
<evidence type="ECO:0000256" key="1">
    <source>
        <dbReference type="ARBA" id="ARBA00004477"/>
    </source>
</evidence>
<dbReference type="OrthoDB" id="432292at2759"/>
<dbReference type="Pfam" id="PF25147">
    <property type="entry name" value="Ribophorin_II_C"/>
    <property type="match status" value="1"/>
</dbReference>
<keyword evidence="5 7" id="KW-1133">Transmembrane helix</keyword>
<dbReference type="UniPathway" id="UPA00378"/>
<accession>A0A7J6LMV3</accession>
<dbReference type="EMBL" id="JAAPAO010000407">
    <property type="protein sequence ID" value="KAF4660594.1"/>
    <property type="molecule type" value="Genomic_DNA"/>
</dbReference>
<evidence type="ECO:0000313" key="11">
    <source>
        <dbReference type="Proteomes" id="UP000591131"/>
    </source>
</evidence>
<evidence type="ECO:0000256" key="6">
    <source>
        <dbReference type="ARBA" id="ARBA00023136"/>
    </source>
</evidence>
<dbReference type="InterPro" id="IPR008814">
    <property type="entry name" value="Swp1"/>
</dbReference>
<proteinExistence type="predicted"/>
<sequence length="300" mass="32387">MTFLWAIIRLSIVTILAEASDVANLQRCVVNSDDQDGTLLTWTAGGKSGQVDKAAVLSDTGHPSISCELSNAEFYPAQVALMMEFKSGDNVVGAPGVQVIEMKRESGSSNTYKADIPLSGAGAMVARNGKYELSVLVGDHRMPKGIKQPLGVLPVKFEEATKDTLINNGIPDSKDTRRSTQLAGRYLPLPIIVHTFKPPQKTAPFPITAVFLALTTVIPLLAFIRGLGLLKVNVQLWRFDVHGVIFFGALAGYLGVLGSFFMFLNLFQTLALCLVLLPVAVVSGNRVLCQSRGERLEGRD</sequence>
<dbReference type="GO" id="GO:0006487">
    <property type="term" value="P:protein N-linked glycosylation"/>
    <property type="evidence" value="ECO:0007669"/>
    <property type="project" value="TreeGrafter"/>
</dbReference>
<dbReference type="PANTHER" id="PTHR12640:SF0">
    <property type="entry name" value="DOLICHYL-DIPHOSPHOOLIGOSACCHARIDE--PROTEIN GLYCOSYLTRANSFERASE SUBUNIT 2"/>
    <property type="match status" value="1"/>
</dbReference>
<dbReference type="Proteomes" id="UP000591131">
    <property type="component" value="Unassembled WGS sequence"/>
</dbReference>
<evidence type="ECO:0000256" key="3">
    <source>
        <dbReference type="ARBA" id="ARBA00022729"/>
    </source>
</evidence>
<evidence type="ECO:0000256" key="2">
    <source>
        <dbReference type="ARBA" id="ARBA00022692"/>
    </source>
</evidence>
<evidence type="ECO:0000313" key="10">
    <source>
        <dbReference type="EMBL" id="KAF4660594.1"/>
    </source>
</evidence>
<name>A0A7J6LMV3_PERCH</name>